<dbReference type="NCBIfam" id="NF006061">
    <property type="entry name" value="PRK08207.1-4"/>
    <property type="match status" value="1"/>
</dbReference>
<dbReference type="GO" id="GO:0006779">
    <property type="term" value="P:porphyrin-containing compound biosynthetic process"/>
    <property type="evidence" value="ECO:0007669"/>
    <property type="project" value="TreeGrafter"/>
</dbReference>
<dbReference type="SMART" id="SM00729">
    <property type="entry name" value="Elp3"/>
    <property type="match status" value="1"/>
</dbReference>
<dbReference type="SFLD" id="SFLDS00029">
    <property type="entry name" value="Radical_SAM"/>
    <property type="match status" value="1"/>
</dbReference>
<gene>
    <name evidence="2" type="ORF">CHM34_03515</name>
</gene>
<reference evidence="2 3" key="1">
    <citation type="submission" date="2017-07" db="EMBL/GenBank/DDBJ databases">
        <title>The genome sequence of Paludifilum halophilum highlights mechanisms for microbial adaptation to high salt environemnts.</title>
        <authorList>
            <person name="Belbahri L."/>
        </authorList>
    </citation>
    <scope>NUCLEOTIDE SEQUENCE [LARGE SCALE GENOMIC DNA]</scope>
    <source>
        <strain evidence="2 3">DSM 102817</strain>
    </source>
</reference>
<dbReference type="InterPro" id="IPR023404">
    <property type="entry name" value="rSAM_horseshoe"/>
</dbReference>
<dbReference type="PANTHER" id="PTHR13932">
    <property type="entry name" value="COPROPORPHYRINIGEN III OXIDASE"/>
    <property type="match status" value="1"/>
</dbReference>
<dbReference type="InterPro" id="IPR006638">
    <property type="entry name" value="Elp3/MiaA/NifB-like_rSAM"/>
</dbReference>
<sequence>MRHLGVSGVDPAFYRDIERIAGLFFPQVKVMDQRGAEPEAFVHFAVDDQGPIEVKATLSDSGRDQTWHAFHRRERGERVTGKEHRRQVKQVVHHALLQLLQEATGVRQPWGILTGVRPTKLLHKMLLEGLSEEEASAVLERDYRLMPYKIELMKDIVHRQTAVLPDLYELDQEVSLYIGIPFCPTKCAYCTFPAYAIQGRNGSVKEFLSGLHQEIEAVGDWLHRRQLPVTTIYFGGGTPTSITAEQMEALFMKMKNSIPSYGGVREWTVEAGRPDTLDEEKLDLLKRWKVDRISINPQSFEESTLKLIGRHHTVKETLEKYELARRMGLHHINMDLIIGLPGEGVDTFRQSLQMMEELKPESLTVHTLSFKRGSHMSRNKEKYRVAGRNEIGEMVQTAREWTRKQGYAPYYLYRQKNILGNQENVGYAFPGEESLYNIIIMEERQTIIGLGCGAVSKIIPPGTGRIRRLPNPKEPQAYIDNYRRHIEDKVAALDEAYGF</sequence>
<dbReference type="CDD" id="cd01335">
    <property type="entry name" value="Radical_SAM"/>
    <property type="match status" value="1"/>
</dbReference>
<evidence type="ECO:0000313" key="2">
    <source>
        <dbReference type="EMBL" id="OYD08864.1"/>
    </source>
</evidence>
<dbReference type="GO" id="GO:0005737">
    <property type="term" value="C:cytoplasm"/>
    <property type="evidence" value="ECO:0007669"/>
    <property type="project" value="TreeGrafter"/>
</dbReference>
<dbReference type="InterPro" id="IPR058240">
    <property type="entry name" value="rSAM_sf"/>
</dbReference>
<dbReference type="Gene3D" id="3.80.30.20">
    <property type="entry name" value="tm_1862 like domain"/>
    <property type="match status" value="1"/>
</dbReference>
<evidence type="ECO:0000313" key="3">
    <source>
        <dbReference type="Proteomes" id="UP000215459"/>
    </source>
</evidence>
<comment type="caution">
    <text evidence="2">The sequence shown here is derived from an EMBL/GenBank/DDBJ whole genome shotgun (WGS) entry which is preliminary data.</text>
</comment>
<dbReference type="PANTHER" id="PTHR13932:SF1">
    <property type="entry name" value="OXYGEN-INDEPENDENT COPROPORPHYRINOGEN-III OXIDASE-LIKE PROTEIN HEMZ"/>
    <property type="match status" value="1"/>
</dbReference>
<dbReference type="InterPro" id="IPR023995">
    <property type="entry name" value="HemZ"/>
</dbReference>
<dbReference type="InterPro" id="IPR034505">
    <property type="entry name" value="Coproporphyrinogen-III_oxidase"/>
</dbReference>
<dbReference type="EMBL" id="NOWF01000002">
    <property type="protein sequence ID" value="OYD08864.1"/>
    <property type="molecule type" value="Genomic_DNA"/>
</dbReference>
<dbReference type="Proteomes" id="UP000215459">
    <property type="component" value="Unassembled WGS sequence"/>
</dbReference>
<dbReference type="AlphaFoldDB" id="A0A235B998"/>
<feature type="domain" description="Radical SAM core" evidence="1">
    <location>
        <begin position="168"/>
        <end position="404"/>
    </location>
</feature>
<dbReference type="NCBIfam" id="TIGR03994">
    <property type="entry name" value="rSAM_HemZ"/>
    <property type="match status" value="1"/>
</dbReference>
<dbReference type="SFLD" id="SFLDG01065">
    <property type="entry name" value="anaerobic_coproporphyrinogen-I"/>
    <property type="match status" value="1"/>
</dbReference>
<dbReference type="PROSITE" id="PS51918">
    <property type="entry name" value="RADICAL_SAM"/>
    <property type="match status" value="1"/>
</dbReference>
<dbReference type="SFLD" id="SFLDF00310">
    <property type="entry name" value="oxygen-independent_coproporphy"/>
    <property type="match status" value="1"/>
</dbReference>
<dbReference type="Pfam" id="PF04055">
    <property type="entry name" value="Radical_SAM"/>
    <property type="match status" value="1"/>
</dbReference>
<accession>A0A235B998</accession>
<evidence type="ECO:0000259" key="1">
    <source>
        <dbReference type="PROSITE" id="PS51918"/>
    </source>
</evidence>
<name>A0A235B998_9BACL</name>
<keyword evidence="3" id="KW-1185">Reference proteome</keyword>
<dbReference type="GO" id="GO:0003824">
    <property type="term" value="F:catalytic activity"/>
    <property type="evidence" value="ECO:0007669"/>
    <property type="project" value="InterPro"/>
</dbReference>
<dbReference type="OrthoDB" id="9808022at2"/>
<organism evidence="2 3">
    <name type="scientific">Paludifilum halophilum</name>
    <dbReference type="NCBI Taxonomy" id="1642702"/>
    <lineage>
        <taxon>Bacteria</taxon>
        <taxon>Bacillati</taxon>
        <taxon>Bacillota</taxon>
        <taxon>Bacilli</taxon>
        <taxon>Bacillales</taxon>
        <taxon>Thermoactinomycetaceae</taxon>
        <taxon>Paludifilum</taxon>
    </lineage>
</organism>
<dbReference type="SFLD" id="SFLDG01082">
    <property type="entry name" value="B12-binding_domain_containing"/>
    <property type="match status" value="1"/>
</dbReference>
<dbReference type="SUPFAM" id="SSF102114">
    <property type="entry name" value="Radical SAM enzymes"/>
    <property type="match status" value="1"/>
</dbReference>
<dbReference type="GO" id="GO:0051539">
    <property type="term" value="F:4 iron, 4 sulfur cluster binding"/>
    <property type="evidence" value="ECO:0007669"/>
    <property type="project" value="TreeGrafter"/>
</dbReference>
<dbReference type="InterPro" id="IPR007197">
    <property type="entry name" value="rSAM"/>
</dbReference>
<proteinExistence type="predicted"/>
<protein>
    <submittedName>
        <fullName evidence="2">Coproporphyrinogen III oxidase</fullName>
    </submittedName>
</protein>